<accession>A0A382QS11</accession>
<keyword evidence="1" id="KW-0472">Membrane</keyword>
<evidence type="ECO:0000256" key="1">
    <source>
        <dbReference type="SAM" id="Phobius"/>
    </source>
</evidence>
<name>A0A382QS11_9ZZZZ</name>
<protein>
    <submittedName>
        <fullName evidence="2">Uncharacterized protein</fullName>
    </submittedName>
</protein>
<dbReference type="AlphaFoldDB" id="A0A382QS11"/>
<organism evidence="2">
    <name type="scientific">marine metagenome</name>
    <dbReference type="NCBI Taxonomy" id="408172"/>
    <lineage>
        <taxon>unclassified sequences</taxon>
        <taxon>metagenomes</taxon>
        <taxon>ecological metagenomes</taxon>
    </lineage>
</organism>
<dbReference type="EMBL" id="UINC01116478">
    <property type="protein sequence ID" value="SVC88246.1"/>
    <property type="molecule type" value="Genomic_DNA"/>
</dbReference>
<proteinExistence type="predicted"/>
<sequence>MNDYIALVVLAVTYIGIGVLSMSIITGKWF</sequence>
<keyword evidence="1" id="KW-1133">Transmembrane helix</keyword>
<gene>
    <name evidence="2" type="ORF">METZ01_LOCUS341100</name>
</gene>
<reference evidence="2" key="1">
    <citation type="submission" date="2018-05" db="EMBL/GenBank/DDBJ databases">
        <authorList>
            <person name="Lanie J.A."/>
            <person name="Ng W.-L."/>
            <person name="Kazmierczak K.M."/>
            <person name="Andrzejewski T.M."/>
            <person name="Davidsen T.M."/>
            <person name="Wayne K.J."/>
            <person name="Tettelin H."/>
            <person name="Glass J.I."/>
            <person name="Rusch D."/>
            <person name="Podicherti R."/>
            <person name="Tsui H.-C.T."/>
            <person name="Winkler M.E."/>
        </authorList>
    </citation>
    <scope>NUCLEOTIDE SEQUENCE</scope>
</reference>
<evidence type="ECO:0000313" key="2">
    <source>
        <dbReference type="EMBL" id="SVC88246.1"/>
    </source>
</evidence>
<feature type="transmembrane region" description="Helical" evidence="1">
    <location>
        <begin position="6"/>
        <end position="25"/>
    </location>
</feature>
<keyword evidence="1" id="KW-0812">Transmembrane</keyword>